<evidence type="ECO:0000313" key="3">
    <source>
        <dbReference type="Proteomes" id="UP000743370"/>
    </source>
</evidence>
<feature type="transmembrane region" description="Helical" evidence="1">
    <location>
        <begin position="12"/>
        <end position="33"/>
    </location>
</feature>
<dbReference type="AlphaFoldDB" id="A0A8T0L8Q9"/>
<gene>
    <name evidence="2" type="ORF">HKW66_Vig0040720</name>
</gene>
<protein>
    <submittedName>
        <fullName evidence="2">Uncharacterized protein</fullName>
    </submittedName>
</protein>
<keyword evidence="1" id="KW-1133">Transmembrane helix</keyword>
<evidence type="ECO:0000313" key="2">
    <source>
        <dbReference type="EMBL" id="KAG2409250.1"/>
    </source>
</evidence>
<dbReference type="PROSITE" id="PS51257">
    <property type="entry name" value="PROKAR_LIPOPROTEIN"/>
    <property type="match status" value="1"/>
</dbReference>
<accession>A0A8T0L8Q9</accession>
<dbReference type="EMBL" id="JABFOF010000001">
    <property type="protein sequence ID" value="KAG2409250.1"/>
    <property type="molecule type" value="Genomic_DNA"/>
</dbReference>
<comment type="caution">
    <text evidence="2">The sequence shown here is derived from an EMBL/GenBank/DDBJ whole genome shotgun (WGS) entry which is preliminary data.</text>
</comment>
<keyword evidence="1" id="KW-0812">Transmembrane</keyword>
<keyword evidence="1" id="KW-0472">Membrane</keyword>
<reference evidence="2 3" key="1">
    <citation type="submission" date="2020-05" db="EMBL/GenBank/DDBJ databases">
        <title>Vigna angularis (adzuki bean) Var. LongXiaoDou No. 4 denovo assembly.</title>
        <authorList>
            <person name="Xiang H."/>
        </authorList>
    </citation>
    <scope>NUCLEOTIDE SEQUENCE [LARGE SCALE GENOMIC DNA]</scope>
    <source>
        <tissue evidence="2">Leaf</tissue>
    </source>
</reference>
<evidence type="ECO:0000256" key="1">
    <source>
        <dbReference type="SAM" id="Phobius"/>
    </source>
</evidence>
<dbReference type="Proteomes" id="UP000743370">
    <property type="component" value="Unassembled WGS sequence"/>
</dbReference>
<name>A0A8T0L8Q9_PHAAN</name>
<sequence>MVFRIDVDAGDVAILNLSGLAVWMGCFVGAAGLGKLWCLSCRVNDNFIGMSSSSFSDIGYGRFCSLLAWEITPMSESSSFASSIKRVFLLESLAATSSLMVSSGSPLGLPKKRGRRKRSRWRMKLRLMFNMILDGMLNVEEEKGVKLIGQLPWPINCWDMLCASSANDPITLFEGTKCGGSESVIPSIEEPDKKSVFMAVVDLIVSEGDLPRPLRPMCMDIMCFCNGYMTEINKWKAKLMEDEKGMLRLIARLGESEKNVIEKGKELISLRVSQKLMSKDLELAQSSIHAAQLSFELKHLKGEKVALVVKVKEAKTSAEALQEKVTPLNERIVGLEVEVVRLDEGGYNFMVGRLAAYIARFEKVTRKATFSSGLELGQFDVDKDMFKHARVADVEGGL</sequence>
<organism evidence="2 3">
    <name type="scientific">Phaseolus angularis</name>
    <name type="common">Azuki bean</name>
    <name type="synonym">Vigna angularis</name>
    <dbReference type="NCBI Taxonomy" id="3914"/>
    <lineage>
        <taxon>Eukaryota</taxon>
        <taxon>Viridiplantae</taxon>
        <taxon>Streptophyta</taxon>
        <taxon>Embryophyta</taxon>
        <taxon>Tracheophyta</taxon>
        <taxon>Spermatophyta</taxon>
        <taxon>Magnoliopsida</taxon>
        <taxon>eudicotyledons</taxon>
        <taxon>Gunneridae</taxon>
        <taxon>Pentapetalae</taxon>
        <taxon>rosids</taxon>
        <taxon>fabids</taxon>
        <taxon>Fabales</taxon>
        <taxon>Fabaceae</taxon>
        <taxon>Papilionoideae</taxon>
        <taxon>50 kb inversion clade</taxon>
        <taxon>NPAAA clade</taxon>
        <taxon>indigoferoid/millettioid clade</taxon>
        <taxon>Phaseoleae</taxon>
        <taxon>Vigna</taxon>
    </lineage>
</organism>
<proteinExistence type="predicted"/>